<evidence type="ECO:0000259" key="6">
    <source>
        <dbReference type="PROSITE" id="PS51462"/>
    </source>
</evidence>
<accession>A0A133ZZ15</accession>
<dbReference type="CDD" id="cd18886">
    <property type="entry name" value="NUDIX_MutT_Nudt1"/>
    <property type="match status" value="1"/>
</dbReference>
<dbReference type="GO" id="GO:0008413">
    <property type="term" value="F:8-oxo-7,8-dihydroguanosine triphosphate pyrophosphatase activity"/>
    <property type="evidence" value="ECO:0007669"/>
    <property type="project" value="InterPro"/>
</dbReference>
<dbReference type="InterPro" id="IPR003562">
    <property type="entry name" value="Mutator_MutX_prot"/>
</dbReference>
<dbReference type="PROSITE" id="PS51462">
    <property type="entry name" value="NUDIX"/>
    <property type="match status" value="1"/>
</dbReference>
<evidence type="ECO:0000256" key="3">
    <source>
        <dbReference type="ARBA" id="ARBA00022723"/>
    </source>
</evidence>
<dbReference type="STRING" id="467210.HMPREF1866_00464"/>
<dbReference type="PATRIC" id="fig|467210.3.peg.459"/>
<organism evidence="7 8">
    <name type="scientific">Lachnoanaerobaculum saburreum</name>
    <dbReference type="NCBI Taxonomy" id="467210"/>
    <lineage>
        <taxon>Bacteria</taxon>
        <taxon>Bacillati</taxon>
        <taxon>Bacillota</taxon>
        <taxon>Clostridia</taxon>
        <taxon>Lachnospirales</taxon>
        <taxon>Lachnospiraceae</taxon>
        <taxon>Lachnoanaerobaculum</taxon>
    </lineage>
</organism>
<gene>
    <name evidence="7" type="ORF">HMPREF1866_00464</name>
</gene>
<dbReference type="SUPFAM" id="SSF55811">
    <property type="entry name" value="Nudix"/>
    <property type="match status" value="1"/>
</dbReference>
<dbReference type="GO" id="GO:0046872">
    <property type="term" value="F:metal ion binding"/>
    <property type="evidence" value="ECO:0007669"/>
    <property type="project" value="UniProtKB-KW"/>
</dbReference>
<comment type="similarity">
    <text evidence="2">Belongs to the Nudix hydrolase family.</text>
</comment>
<name>A0A133ZZ15_9FIRM</name>
<dbReference type="GO" id="GO:0005737">
    <property type="term" value="C:cytoplasm"/>
    <property type="evidence" value="ECO:0007669"/>
    <property type="project" value="TreeGrafter"/>
</dbReference>
<dbReference type="EMBL" id="LSDA01000011">
    <property type="protein sequence ID" value="KXB60683.1"/>
    <property type="molecule type" value="Genomic_DNA"/>
</dbReference>
<dbReference type="GO" id="GO:0006281">
    <property type="term" value="P:DNA repair"/>
    <property type="evidence" value="ECO:0007669"/>
    <property type="project" value="InterPro"/>
</dbReference>
<dbReference type="InterPro" id="IPR000086">
    <property type="entry name" value="NUDIX_hydrolase_dom"/>
</dbReference>
<dbReference type="InterPro" id="IPR015797">
    <property type="entry name" value="NUDIX_hydrolase-like_dom_sf"/>
</dbReference>
<comment type="caution">
    <text evidence="7">The sequence shown here is derived from an EMBL/GenBank/DDBJ whole genome shotgun (WGS) entry which is preliminary data.</text>
</comment>
<keyword evidence="3" id="KW-0479">Metal-binding</keyword>
<proteinExistence type="inferred from homology"/>
<dbReference type="AlphaFoldDB" id="A0A133ZZ15"/>
<evidence type="ECO:0000256" key="5">
    <source>
        <dbReference type="ARBA" id="ARBA00022842"/>
    </source>
</evidence>
<dbReference type="PROSITE" id="PS00893">
    <property type="entry name" value="NUDIX_BOX"/>
    <property type="match status" value="1"/>
</dbReference>
<sequence length="164" mass="19054">MKEAALCTLCYIERDDKYLMLHRVSKKNDINKDKWIGVGGHFKDLESPEDCLIREVKEETGYELCDFDFRGIVTFVCGKKGAEVVEYMHLYIGRNVVGEPIECDEGKLVWVDKKEVFNLNLWEGDKIFLRLLNESKDFFSLKLVYDENEQLKSAVLNGKAMDIE</sequence>
<keyword evidence="4" id="KW-0378">Hydrolase</keyword>
<reference evidence="8" key="1">
    <citation type="submission" date="2016-01" db="EMBL/GenBank/DDBJ databases">
        <authorList>
            <person name="Mitreva M."/>
            <person name="Pepin K.H."/>
            <person name="Mihindukulasuriya K.A."/>
            <person name="Fulton R."/>
            <person name="Fronick C."/>
            <person name="O'Laughlin M."/>
            <person name="Miner T."/>
            <person name="Herter B."/>
            <person name="Rosa B.A."/>
            <person name="Cordes M."/>
            <person name="Tomlinson C."/>
            <person name="Wollam A."/>
            <person name="Palsikar V.B."/>
            <person name="Mardis E.R."/>
            <person name="Wilson R.K."/>
        </authorList>
    </citation>
    <scope>NUCLEOTIDE SEQUENCE [LARGE SCALE GENOMIC DNA]</scope>
    <source>
        <strain evidence="8">DNF00896</strain>
    </source>
</reference>
<evidence type="ECO:0000256" key="1">
    <source>
        <dbReference type="ARBA" id="ARBA00001946"/>
    </source>
</evidence>
<evidence type="ECO:0000256" key="4">
    <source>
        <dbReference type="ARBA" id="ARBA00022801"/>
    </source>
</evidence>
<keyword evidence="5" id="KW-0460">Magnesium</keyword>
<protein>
    <submittedName>
        <fullName evidence="7">Putative mutator MutT protein</fullName>
    </submittedName>
</protein>
<evidence type="ECO:0000313" key="7">
    <source>
        <dbReference type="EMBL" id="KXB60683.1"/>
    </source>
</evidence>
<evidence type="ECO:0000256" key="2">
    <source>
        <dbReference type="ARBA" id="ARBA00005582"/>
    </source>
</evidence>
<comment type="cofactor">
    <cofactor evidence="1">
        <name>Mg(2+)</name>
        <dbReference type="ChEBI" id="CHEBI:18420"/>
    </cofactor>
</comment>
<dbReference type="RefSeq" id="WP_060930423.1">
    <property type="nucleotide sequence ID" value="NZ_KQ959775.1"/>
</dbReference>
<evidence type="ECO:0000313" key="8">
    <source>
        <dbReference type="Proteomes" id="UP000070394"/>
    </source>
</evidence>
<dbReference type="InterPro" id="IPR020084">
    <property type="entry name" value="NUDIX_hydrolase_CS"/>
</dbReference>
<feature type="domain" description="Nudix hydrolase" evidence="6">
    <location>
        <begin position="1"/>
        <end position="134"/>
    </location>
</feature>
<dbReference type="Pfam" id="PF00293">
    <property type="entry name" value="NUDIX"/>
    <property type="match status" value="1"/>
</dbReference>
<keyword evidence="8" id="KW-1185">Reference proteome</keyword>
<dbReference type="PANTHER" id="PTHR43758:SF2">
    <property type="entry name" value="OXIDIZED PURINE NUCLEOSIDE TRIPHOSPHATE HYDROLASE"/>
    <property type="match status" value="1"/>
</dbReference>
<dbReference type="OrthoDB" id="9804563at2"/>
<dbReference type="Proteomes" id="UP000070394">
    <property type="component" value="Unassembled WGS sequence"/>
</dbReference>
<dbReference type="PRINTS" id="PR01402">
    <property type="entry name" value="MUTATORMUTX"/>
</dbReference>
<dbReference type="PANTHER" id="PTHR43758">
    <property type="entry name" value="7,8-DIHYDRO-8-OXOGUANINE TRIPHOSPHATASE"/>
    <property type="match status" value="1"/>
</dbReference>
<dbReference type="Gene3D" id="3.90.79.10">
    <property type="entry name" value="Nucleoside Triphosphate Pyrophosphohydrolase"/>
    <property type="match status" value="1"/>
</dbReference>